<accession>A0A5J4TFH7</accession>
<dbReference type="InterPro" id="IPR052055">
    <property type="entry name" value="Hepadnavirus_pol/RT"/>
</dbReference>
<evidence type="ECO:0000313" key="2">
    <source>
        <dbReference type="EMBL" id="KAA6357214.1"/>
    </source>
</evidence>
<feature type="compositionally biased region" description="Basic and acidic residues" evidence="1">
    <location>
        <begin position="324"/>
        <end position="342"/>
    </location>
</feature>
<feature type="region of interest" description="Disordered" evidence="1">
    <location>
        <begin position="324"/>
        <end position="349"/>
    </location>
</feature>
<dbReference type="PANTHER" id="PTHR33050">
    <property type="entry name" value="REVERSE TRANSCRIPTASE DOMAIN-CONTAINING PROTEIN"/>
    <property type="match status" value="1"/>
</dbReference>
<gene>
    <name evidence="2" type="ORF">EZS28_047259</name>
</gene>
<evidence type="ECO:0000313" key="3">
    <source>
        <dbReference type="Proteomes" id="UP000324800"/>
    </source>
</evidence>
<dbReference type="AlphaFoldDB" id="A0A5J4TFH7"/>
<name>A0A5J4TFH7_9EUKA</name>
<protein>
    <submittedName>
        <fullName evidence="2">Uncharacterized protein</fullName>
    </submittedName>
</protein>
<sequence length="349" mass="39924">MGDQREQEQVETGLAICIPGMDVQLSNNENIIDQREKEGIESSSSKINKVNNGLKTPKDQKRGKFGWQASIFHSITQTRRTASITNKQINEQSCENNGLDKRNDSNEKMFDRAILVDDSIGEQQTKDDRQELEQNINFDKRINFRMESECDQEQHTNPKDLPTIRSGNGEFEPARDTGDIQSIEVENGCAFTIGHITEKQKKEANALSRLSMAGDYSIKKEVLEEVLKDWQVGITVHLFAARNNAKHKRYYTLGKDKNADGGDSKIVSWEEEFELIHQPIPIISRVIREIIEERTQGVIIVLDWPGQVWQTQLKENNREREVIGREREGIRDGIEDEKKESESPSGEDI</sequence>
<feature type="region of interest" description="Disordered" evidence="1">
    <location>
        <begin position="36"/>
        <end position="61"/>
    </location>
</feature>
<dbReference type="OrthoDB" id="2897838at2759"/>
<comment type="caution">
    <text evidence="2">The sequence shown here is derived from an EMBL/GenBank/DDBJ whole genome shotgun (WGS) entry which is preliminary data.</text>
</comment>
<evidence type="ECO:0000256" key="1">
    <source>
        <dbReference type="SAM" id="MobiDB-lite"/>
    </source>
</evidence>
<feature type="non-terminal residue" evidence="2">
    <location>
        <position position="349"/>
    </location>
</feature>
<reference evidence="2 3" key="1">
    <citation type="submission" date="2019-03" db="EMBL/GenBank/DDBJ databases">
        <title>Single cell metagenomics reveals metabolic interactions within the superorganism composed of flagellate Streblomastix strix and complex community of Bacteroidetes bacteria on its surface.</title>
        <authorList>
            <person name="Treitli S.C."/>
            <person name="Kolisko M."/>
            <person name="Husnik F."/>
            <person name="Keeling P."/>
            <person name="Hampl V."/>
        </authorList>
    </citation>
    <scope>NUCLEOTIDE SEQUENCE [LARGE SCALE GENOMIC DNA]</scope>
    <source>
        <strain evidence="2">ST1C</strain>
    </source>
</reference>
<organism evidence="2 3">
    <name type="scientific">Streblomastix strix</name>
    <dbReference type="NCBI Taxonomy" id="222440"/>
    <lineage>
        <taxon>Eukaryota</taxon>
        <taxon>Metamonada</taxon>
        <taxon>Preaxostyla</taxon>
        <taxon>Oxymonadida</taxon>
        <taxon>Streblomastigidae</taxon>
        <taxon>Streblomastix</taxon>
    </lineage>
</organism>
<dbReference type="Proteomes" id="UP000324800">
    <property type="component" value="Unassembled WGS sequence"/>
</dbReference>
<dbReference type="PANTHER" id="PTHR33050:SF7">
    <property type="entry name" value="RIBONUCLEASE H"/>
    <property type="match status" value="1"/>
</dbReference>
<dbReference type="EMBL" id="SNRW01031744">
    <property type="protein sequence ID" value="KAA6357214.1"/>
    <property type="molecule type" value="Genomic_DNA"/>
</dbReference>
<proteinExistence type="predicted"/>